<dbReference type="PROSITE" id="PS50222">
    <property type="entry name" value="EF_HAND_2"/>
    <property type="match status" value="1"/>
</dbReference>
<dbReference type="PANTHER" id="PTHR23048">
    <property type="entry name" value="MYOSIN LIGHT CHAIN 1, 3"/>
    <property type="match status" value="1"/>
</dbReference>
<dbReference type="OrthoDB" id="26525at2759"/>
<dbReference type="PANTHER" id="PTHR23048:SF33">
    <property type="entry name" value="MYOSIN LIGHT CHAIN ALKALI"/>
    <property type="match status" value="1"/>
</dbReference>
<evidence type="ECO:0000256" key="3">
    <source>
        <dbReference type="ARBA" id="ARBA00023123"/>
    </source>
</evidence>
<reference evidence="7 9" key="1">
    <citation type="journal article" date="2019" name="Sci. Rep.">
        <title>Orb-weaving spider Araneus ventricosus genome elucidates the spidroin gene catalogue.</title>
        <authorList>
            <person name="Kono N."/>
            <person name="Nakamura H."/>
            <person name="Ohtoshi R."/>
            <person name="Moran D.A.P."/>
            <person name="Shinohara A."/>
            <person name="Yoshida Y."/>
            <person name="Fujiwara M."/>
            <person name="Mori M."/>
            <person name="Tomita M."/>
            <person name="Arakawa K."/>
        </authorList>
    </citation>
    <scope>NUCLEOTIDE SEQUENCE [LARGE SCALE GENOMIC DNA]</scope>
</reference>
<keyword evidence="2" id="KW-0677">Repeat</keyword>
<keyword evidence="4" id="KW-0505">Motor protein</keyword>
<accession>A0A4Y2J5U2</accession>
<keyword evidence="3" id="KW-0518">Myosin</keyword>
<keyword evidence="5" id="KW-0514">Muscle protein</keyword>
<evidence type="ECO:0000259" key="6">
    <source>
        <dbReference type="PROSITE" id="PS50222"/>
    </source>
</evidence>
<evidence type="ECO:0000256" key="4">
    <source>
        <dbReference type="ARBA" id="ARBA00023175"/>
    </source>
</evidence>
<dbReference type="EMBL" id="BGPR01109256">
    <property type="protein sequence ID" value="GBM85340.1"/>
    <property type="molecule type" value="Genomic_DNA"/>
</dbReference>
<feature type="domain" description="EF-hand" evidence="6">
    <location>
        <begin position="21"/>
        <end position="53"/>
    </location>
</feature>
<dbReference type="Gene3D" id="1.10.238.10">
    <property type="entry name" value="EF-hand"/>
    <property type="match status" value="1"/>
</dbReference>
<dbReference type="InterPro" id="IPR002048">
    <property type="entry name" value="EF_hand_dom"/>
</dbReference>
<protein>
    <recommendedName>
        <fullName evidence="6">EF-hand domain-containing protein</fullName>
    </recommendedName>
</protein>
<keyword evidence="9" id="KW-1185">Reference proteome</keyword>
<gene>
    <name evidence="8" type="ORF">AVEN_71930_1</name>
    <name evidence="7" type="ORF">AVEN_7902_1</name>
</gene>
<evidence type="ECO:0000256" key="1">
    <source>
        <dbReference type="ARBA" id="ARBA00011445"/>
    </source>
</evidence>
<evidence type="ECO:0000313" key="7">
    <source>
        <dbReference type="EMBL" id="GBM85340.1"/>
    </source>
</evidence>
<dbReference type="Proteomes" id="UP000499080">
    <property type="component" value="Unassembled WGS sequence"/>
</dbReference>
<organism evidence="7 9">
    <name type="scientific">Araneus ventricosus</name>
    <name type="common">Orbweaver spider</name>
    <name type="synonym">Epeira ventricosa</name>
    <dbReference type="NCBI Taxonomy" id="182803"/>
    <lineage>
        <taxon>Eukaryota</taxon>
        <taxon>Metazoa</taxon>
        <taxon>Ecdysozoa</taxon>
        <taxon>Arthropoda</taxon>
        <taxon>Chelicerata</taxon>
        <taxon>Arachnida</taxon>
        <taxon>Araneae</taxon>
        <taxon>Araneomorphae</taxon>
        <taxon>Entelegynae</taxon>
        <taxon>Araneoidea</taxon>
        <taxon>Araneidae</taxon>
        <taxon>Araneus</taxon>
    </lineage>
</organism>
<comment type="caution">
    <text evidence="7">The sequence shown here is derived from an EMBL/GenBank/DDBJ whole genome shotgun (WGS) entry which is preliminary data.</text>
</comment>
<sequence length="53" mass="5974">MLAFEDFLPIYSEVKKAKDMGQIEDLLEGLKVYDKNENGTMMAAELAHVLLSL</sequence>
<dbReference type="AlphaFoldDB" id="A0A4Y2J5U2"/>
<dbReference type="InterPro" id="IPR050230">
    <property type="entry name" value="CALM/Myosin/TropC-like"/>
</dbReference>
<dbReference type="EMBL" id="BGPR01117450">
    <property type="protein sequence ID" value="GBN10006.1"/>
    <property type="molecule type" value="Genomic_DNA"/>
</dbReference>
<proteinExistence type="predicted"/>
<evidence type="ECO:0000313" key="9">
    <source>
        <dbReference type="Proteomes" id="UP000499080"/>
    </source>
</evidence>
<comment type="subunit">
    <text evidence="1">Myosin is a hexamer of 2 heavy chains and 4 light chains.</text>
</comment>
<evidence type="ECO:0000313" key="8">
    <source>
        <dbReference type="EMBL" id="GBN10006.1"/>
    </source>
</evidence>
<feature type="non-terminal residue" evidence="7">
    <location>
        <position position="53"/>
    </location>
</feature>
<evidence type="ECO:0000256" key="5">
    <source>
        <dbReference type="ARBA" id="ARBA00023179"/>
    </source>
</evidence>
<dbReference type="SUPFAM" id="SSF47473">
    <property type="entry name" value="EF-hand"/>
    <property type="match status" value="1"/>
</dbReference>
<evidence type="ECO:0000256" key="2">
    <source>
        <dbReference type="ARBA" id="ARBA00022737"/>
    </source>
</evidence>
<name>A0A4Y2J5U2_ARAVE</name>
<dbReference type="GO" id="GO:0005859">
    <property type="term" value="C:muscle myosin complex"/>
    <property type="evidence" value="ECO:0007669"/>
    <property type="project" value="TreeGrafter"/>
</dbReference>
<dbReference type="InterPro" id="IPR011992">
    <property type="entry name" value="EF-hand-dom_pair"/>
</dbReference>
<dbReference type="GO" id="GO:0005509">
    <property type="term" value="F:calcium ion binding"/>
    <property type="evidence" value="ECO:0007669"/>
    <property type="project" value="InterPro"/>
</dbReference>